<sequence>MSPNQTVQQFHTYLLEMASQGHITDMAYLGRKFVSGLLPNIQEHLGLVPANMSLHATFENAKLAEEAWTQIKNHQRHCQEA</sequence>
<keyword evidence="2" id="KW-1185">Reference proteome</keyword>
<dbReference type="EMBL" id="MDYQ01000007">
    <property type="protein sequence ID" value="PRP88744.1"/>
    <property type="molecule type" value="Genomic_DNA"/>
</dbReference>
<dbReference type="AlphaFoldDB" id="A0A2P6NXQ4"/>
<evidence type="ECO:0000313" key="1">
    <source>
        <dbReference type="EMBL" id="PRP88744.1"/>
    </source>
</evidence>
<organism evidence="1 2">
    <name type="scientific">Planoprotostelium fungivorum</name>
    <dbReference type="NCBI Taxonomy" id="1890364"/>
    <lineage>
        <taxon>Eukaryota</taxon>
        <taxon>Amoebozoa</taxon>
        <taxon>Evosea</taxon>
        <taxon>Variosea</taxon>
        <taxon>Cavosteliida</taxon>
        <taxon>Cavosteliaceae</taxon>
        <taxon>Planoprotostelium</taxon>
    </lineage>
</organism>
<accession>A0A2P6NXQ4</accession>
<gene>
    <name evidence="1" type="ORF">PROFUN_00212</name>
</gene>
<dbReference type="Proteomes" id="UP000241769">
    <property type="component" value="Unassembled WGS sequence"/>
</dbReference>
<proteinExistence type="predicted"/>
<dbReference type="InParanoid" id="A0A2P6NXQ4"/>
<name>A0A2P6NXQ4_9EUKA</name>
<evidence type="ECO:0000313" key="2">
    <source>
        <dbReference type="Proteomes" id="UP000241769"/>
    </source>
</evidence>
<protein>
    <submittedName>
        <fullName evidence="1">Uncharacterized protein</fullName>
    </submittedName>
</protein>
<comment type="caution">
    <text evidence="1">The sequence shown here is derived from an EMBL/GenBank/DDBJ whole genome shotgun (WGS) entry which is preliminary data.</text>
</comment>
<feature type="non-terminal residue" evidence="1">
    <location>
        <position position="81"/>
    </location>
</feature>
<reference evidence="1 2" key="1">
    <citation type="journal article" date="2018" name="Genome Biol. Evol.">
        <title>Multiple Roots of Fruiting Body Formation in Amoebozoa.</title>
        <authorList>
            <person name="Hillmann F."/>
            <person name="Forbes G."/>
            <person name="Novohradska S."/>
            <person name="Ferling I."/>
            <person name="Riege K."/>
            <person name="Groth M."/>
            <person name="Westermann M."/>
            <person name="Marz M."/>
            <person name="Spaller T."/>
            <person name="Winckler T."/>
            <person name="Schaap P."/>
            <person name="Glockner G."/>
        </authorList>
    </citation>
    <scope>NUCLEOTIDE SEQUENCE [LARGE SCALE GENOMIC DNA]</scope>
    <source>
        <strain evidence="1 2">Jena</strain>
    </source>
</reference>